<dbReference type="InterPro" id="IPR013549">
    <property type="entry name" value="DUF1731"/>
</dbReference>
<protein>
    <submittedName>
        <fullName evidence="4">TIGR01777 family protein</fullName>
    </submittedName>
</protein>
<dbReference type="EMBL" id="CP040749">
    <property type="protein sequence ID" value="QCX40209.1"/>
    <property type="molecule type" value="Genomic_DNA"/>
</dbReference>
<dbReference type="PANTHER" id="PTHR11092">
    <property type="entry name" value="SUGAR NUCLEOTIDE EPIMERASE RELATED"/>
    <property type="match status" value="1"/>
</dbReference>
<organism evidence="4 5">
    <name type="scientific">Aureibaculum algae</name>
    <dbReference type="NCBI Taxonomy" id="2584122"/>
    <lineage>
        <taxon>Bacteria</taxon>
        <taxon>Pseudomonadati</taxon>
        <taxon>Bacteroidota</taxon>
        <taxon>Flavobacteriia</taxon>
        <taxon>Flavobacteriales</taxon>
        <taxon>Flavobacteriaceae</taxon>
        <taxon>Aureibaculum</taxon>
    </lineage>
</organism>
<proteinExistence type="inferred from homology"/>
<dbReference type="OrthoDB" id="9801773at2"/>
<feature type="domain" description="NAD-dependent epimerase/dehydratase" evidence="2">
    <location>
        <begin position="4"/>
        <end position="221"/>
    </location>
</feature>
<sequence length="299" mass="33688">MKTIVIAGGSGFLGQVLENQLTKNGYTVLLLTRFPKKENDMYWDANTLGKWTIALENSEALINLTGKSVDCRYTDKNKKEIYDSRINATQILGKAILQCKQPPKIWMNASTATIYRHSIDKKMTEQNGEIGNDFSMNIAKAWEKEFNQFETHKTRKVILRTSIVLGKNGGALIPLKTLAKFGLGGNQGRGNQKVSFIHEEDFVRAVEFILNRPNLNGVFNVTVPNPTNNMILMKTIRKKIGMPFGISHPEWLLKIGAKIIGTETELVLKSRNVIPERLLQEGFSFKYPTIETTISNLLN</sequence>
<evidence type="ECO:0000256" key="1">
    <source>
        <dbReference type="ARBA" id="ARBA00009353"/>
    </source>
</evidence>
<feature type="domain" description="DUF1731" evidence="3">
    <location>
        <begin position="249"/>
        <end position="296"/>
    </location>
</feature>
<name>A0A5B7TTQ3_9FLAO</name>
<evidence type="ECO:0000259" key="2">
    <source>
        <dbReference type="Pfam" id="PF01370"/>
    </source>
</evidence>
<dbReference type="Gene3D" id="3.40.50.720">
    <property type="entry name" value="NAD(P)-binding Rossmann-like Domain"/>
    <property type="match status" value="1"/>
</dbReference>
<dbReference type="Pfam" id="PF08338">
    <property type="entry name" value="DUF1731"/>
    <property type="match status" value="1"/>
</dbReference>
<dbReference type="CDD" id="cd05242">
    <property type="entry name" value="SDR_a8"/>
    <property type="match status" value="1"/>
</dbReference>
<dbReference type="InterPro" id="IPR010099">
    <property type="entry name" value="SDR39U1"/>
</dbReference>
<dbReference type="Pfam" id="PF01370">
    <property type="entry name" value="Epimerase"/>
    <property type="match status" value="1"/>
</dbReference>
<dbReference type="KEGG" id="fbe:FF125_17790"/>
<dbReference type="SUPFAM" id="SSF51735">
    <property type="entry name" value="NAD(P)-binding Rossmann-fold domains"/>
    <property type="match status" value="1"/>
</dbReference>
<dbReference type="PANTHER" id="PTHR11092:SF0">
    <property type="entry name" value="EPIMERASE FAMILY PROTEIN SDR39U1"/>
    <property type="match status" value="1"/>
</dbReference>
<dbReference type="InterPro" id="IPR001509">
    <property type="entry name" value="Epimerase_deHydtase"/>
</dbReference>
<dbReference type="NCBIfam" id="TIGR01777">
    <property type="entry name" value="yfcH"/>
    <property type="match status" value="1"/>
</dbReference>
<accession>A0A5B7TTQ3</accession>
<dbReference type="Proteomes" id="UP000306229">
    <property type="component" value="Chromosome"/>
</dbReference>
<dbReference type="AlphaFoldDB" id="A0A5B7TTQ3"/>
<dbReference type="InterPro" id="IPR036291">
    <property type="entry name" value="NAD(P)-bd_dom_sf"/>
</dbReference>
<evidence type="ECO:0000313" key="4">
    <source>
        <dbReference type="EMBL" id="QCX40209.1"/>
    </source>
</evidence>
<gene>
    <name evidence="4" type="ORF">FF125_17790</name>
</gene>
<evidence type="ECO:0000313" key="5">
    <source>
        <dbReference type="Proteomes" id="UP000306229"/>
    </source>
</evidence>
<evidence type="ECO:0000259" key="3">
    <source>
        <dbReference type="Pfam" id="PF08338"/>
    </source>
</evidence>
<comment type="similarity">
    <text evidence="1">Belongs to the NAD(P)-dependent epimerase/dehydratase family. SDR39U1 subfamily.</text>
</comment>
<keyword evidence="5" id="KW-1185">Reference proteome</keyword>
<dbReference type="RefSeq" id="WP_138951042.1">
    <property type="nucleotide sequence ID" value="NZ_CP040749.1"/>
</dbReference>
<reference evidence="4 5" key="1">
    <citation type="submission" date="2019-05" db="EMBL/GenBank/DDBJ databases">
        <title>Algicella ahnfeltiae gen. nov., sp. nov., a novel marine bacterium of the family Flavobacteriaceae isolated from a red alga.</title>
        <authorList>
            <person name="Nedashkovskaya O.I."/>
            <person name="Kukhlevskiy A.D."/>
            <person name="Kim S.-G."/>
            <person name="Zhukova N.V."/>
            <person name="Mikhailov V.V."/>
        </authorList>
    </citation>
    <scope>NUCLEOTIDE SEQUENCE [LARGE SCALE GENOMIC DNA]</scope>
    <source>
        <strain evidence="4 5">10Alg115</strain>
    </source>
</reference>